<proteinExistence type="predicted"/>
<evidence type="ECO:0000256" key="1">
    <source>
        <dbReference type="SAM" id="MobiDB-lite"/>
    </source>
</evidence>
<dbReference type="EMBL" id="AVFL01000009">
    <property type="protein sequence ID" value="EWY40138.1"/>
    <property type="molecule type" value="Genomic_DNA"/>
</dbReference>
<feature type="compositionally biased region" description="Basic residues" evidence="1">
    <location>
        <begin position="1"/>
        <end position="15"/>
    </location>
</feature>
<dbReference type="GO" id="GO:0016491">
    <property type="term" value="F:oxidoreductase activity"/>
    <property type="evidence" value="ECO:0007669"/>
    <property type="project" value="TreeGrafter"/>
</dbReference>
<evidence type="ECO:0000313" key="2">
    <source>
        <dbReference type="EMBL" id="EWY40138.1"/>
    </source>
</evidence>
<gene>
    <name evidence="2" type="ORF">N825_03450</name>
</gene>
<evidence type="ECO:0000313" key="3">
    <source>
        <dbReference type="Proteomes" id="UP000019486"/>
    </source>
</evidence>
<evidence type="ECO:0008006" key="4">
    <source>
        <dbReference type="Google" id="ProtNLM"/>
    </source>
</evidence>
<dbReference type="RefSeq" id="WP_037452842.1">
    <property type="nucleotide sequence ID" value="NZ_AVFL01000009.1"/>
</dbReference>
<feature type="region of interest" description="Disordered" evidence="1">
    <location>
        <begin position="1"/>
        <end position="50"/>
    </location>
</feature>
<dbReference type="Gene3D" id="1.25.10.10">
    <property type="entry name" value="Leucine-rich Repeat Variant"/>
    <property type="match status" value="2"/>
</dbReference>
<dbReference type="SUPFAM" id="SSF48371">
    <property type="entry name" value="ARM repeat"/>
    <property type="match status" value="1"/>
</dbReference>
<dbReference type="Proteomes" id="UP000019486">
    <property type="component" value="Unassembled WGS sequence"/>
</dbReference>
<organism evidence="2 3">
    <name type="scientific">Skermanella stibiiresistens SB22</name>
    <dbReference type="NCBI Taxonomy" id="1385369"/>
    <lineage>
        <taxon>Bacteria</taxon>
        <taxon>Pseudomonadati</taxon>
        <taxon>Pseudomonadota</taxon>
        <taxon>Alphaproteobacteria</taxon>
        <taxon>Rhodospirillales</taxon>
        <taxon>Azospirillaceae</taxon>
        <taxon>Skermanella</taxon>
    </lineage>
</organism>
<protein>
    <recommendedName>
        <fullName evidence="4">PBS lyase</fullName>
    </recommendedName>
</protein>
<keyword evidence="3" id="KW-1185">Reference proteome</keyword>
<accession>W9H8N1</accession>
<dbReference type="OrthoDB" id="7340521at2"/>
<dbReference type="AlphaFoldDB" id="W9H8N1"/>
<reference evidence="2 3" key="1">
    <citation type="submission" date="2013-08" db="EMBL/GenBank/DDBJ databases">
        <title>The genome sequence of Skermanella stibiiresistens.</title>
        <authorList>
            <person name="Zhu W."/>
            <person name="Wang G."/>
        </authorList>
    </citation>
    <scope>NUCLEOTIDE SEQUENCE [LARGE SCALE GENOMIC DNA]</scope>
    <source>
        <strain evidence="2 3">SB22</strain>
    </source>
</reference>
<sequence>MKRNSNPRAGRSKKRGATDQPDLFAPRLETAVPADPPPSPAVETTPARPIGEWPTDHLIDALSLHLYAEPPDDPPLIATIAELAERHEPLAVPLLIRTCRRFAGFDSQQPAPEVVAALEALGRIGPASAAVPLIDLIGRGLFSPAATAAALDCFAAIGCRPAAELIRPGLRHLDPRVRQSACALAAALQRRDDIEAITPLLNDPDRGVSKSARLALGELGHAAAREPLEELLDRATPIDIPRVARALAAVADDDTPVKLARAADRCDEEGRCAIVRALGAMEQATVVPQLIRLSRDGRPTVRLAVIEALADREEDPKENAKSGSKLGRIAAALGAMTEDADTTVREAAEAALRAFDTSPDW</sequence>
<dbReference type="STRING" id="1385369.N825_03450"/>
<dbReference type="PANTHER" id="PTHR12697:SF5">
    <property type="entry name" value="DEOXYHYPUSINE HYDROXYLASE"/>
    <property type="match status" value="1"/>
</dbReference>
<dbReference type="Pfam" id="PF13646">
    <property type="entry name" value="HEAT_2"/>
    <property type="match status" value="2"/>
</dbReference>
<dbReference type="InterPro" id="IPR016024">
    <property type="entry name" value="ARM-type_fold"/>
</dbReference>
<dbReference type="SMART" id="SM00567">
    <property type="entry name" value="EZ_HEAT"/>
    <property type="match status" value="4"/>
</dbReference>
<dbReference type="InterPro" id="IPR011989">
    <property type="entry name" value="ARM-like"/>
</dbReference>
<dbReference type="InterPro" id="IPR004155">
    <property type="entry name" value="PBS_lyase_HEAT"/>
</dbReference>
<name>W9H8N1_9PROT</name>
<comment type="caution">
    <text evidence="2">The sequence shown here is derived from an EMBL/GenBank/DDBJ whole genome shotgun (WGS) entry which is preliminary data.</text>
</comment>
<dbReference type="PANTHER" id="PTHR12697">
    <property type="entry name" value="PBS LYASE HEAT-LIKE PROTEIN"/>
    <property type="match status" value="1"/>
</dbReference>